<dbReference type="Proteomes" id="UP000325755">
    <property type="component" value="Chromosome"/>
</dbReference>
<evidence type="ECO:0000259" key="6">
    <source>
        <dbReference type="SMART" id="SM00226"/>
    </source>
</evidence>
<dbReference type="OrthoDB" id="9784339at2"/>
<organism evidence="7 8">
    <name type="scientific">Candidatus Methylospira mobilis</name>
    <dbReference type="NCBI Taxonomy" id="1808979"/>
    <lineage>
        <taxon>Bacteria</taxon>
        <taxon>Pseudomonadati</taxon>
        <taxon>Pseudomonadota</taxon>
        <taxon>Gammaproteobacteria</taxon>
        <taxon>Methylococcales</taxon>
        <taxon>Methylococcaceae</taxon>
        <taxon>Candidatus Methylospira</taxon>
    </lineage>
</organism>
<dbReference type="EMBL" id="CP044205">
    <property type="protein sequence ID" value="QFY43199.1"/>
    <property type="molecule type" value="Genomic_DNA"/>
</dbReference>
<keyword evidence="3" id="KW-0378">Hydrolase</keyword>
<dbReference type="EC" id="3.1.3.48" evidence="2"/>
<evidence type="ECO:0000256" key="4">
    <source>
        <dbReference type="ARBA" id="ARBA00022912"/>
    </source>
</evidence>
<dbReference type="FunCoup" id="A0A5Q0BI09">
    <property type="interactions" value="510"/>
</dbReference>
<dbReference type="InParanoid" id="A0A5Q0BI09"/>
<dbReference type="KEGG" id="mmob:F6R98_11695"/>
<evidence type="ECO:0000313" key="8">
    <source>
        <dbReference type="Proteomes" id="UP000325755"/>
    </source>
</evidence>
<feature type="domain" description="Phosphotyrosine protein phosphatase I" evidence="6">
    <location>
        <begin position="1"/>
        <end position="150"/>
    </location>
</feature>
<reference evidence="7 8" key="1">
    <citation type="submission" date="2019-09" db="EMBL/GenBank/DDBJ databases">
        <title>Ecophysiology of the spiral-shaped methanotroph Methylospira mobilis as revealed by the complete genome sequence.</title>
        <authorList>
            <person name="Oshkin I.Y."/>
            <person name="Dedysh S.N."/>
            <person name="Miroshnikov K."/>
            <person name="Danilova O.V."/>
            <person name="Hakobyan A."/>
            <person name="Liesack W."/>
        </authorList>
    </citation>
    <scope>NUCLEOTIDE SEQUENCE [LARGE SCALE GENOMIC DNA]</scope>
    <source>
        <strain evidence="7 8">Shm1</strain>
    </source>
</reference>
<evidence type="ECO:0000313" key="7">
    <source>
        <dbReference type="EMBL" id="QFY43199.1"/>
    </source>
</evidence>
<dbReference type="Pfam" id="PF01451">
    <property type="entry name" value="LMWPc"/>
    <property type="match status" value="1"/>
</dbReference>
<dbReference type="PANTHER" id="PTHR11717:SF7">
    <property type="entry name" value="LOW MOLECULAR WEIGHT PHOSPHOTYROSINE PROTEIN PHOSPHATASE"/>
    <property type="match status" value="1"/>
</dbReference>
<feature type="active site" description="Nucleophile" evidence="5">
    <location>
        <position position="7"/>
    </location>
</feature>
<accession>A0A5Q0BI09</accession>
<dbReference type="FunFam" id="3.40.50.2300:FF:000113">
    <property type="entry name" value="Low molecular weight protein-tyrosine-phosphatase"/>
    <property type="match status" value="1"/>
</dbReference>
<feature type="active site" description="Proton donor" evidence="5">
    <location>
        <position position="124"/>
    </location>
</feature>
<dbReference type="Gene3D" id="3.40.50.2300">
    <property type="match status" value="1"/>
</dbReference>
<evidence type="ECO:0000256" key="3">
    <source>
        <dbReference type="ARBA" id="ARBA00022801"/>
    </source>
</evidence>
<protein>
    <recommendedName>
        <fullName evidence="2">protein-tyrosine-phosphatase</fullName>
        <ecNumber evidence="2">3.1.3.48</ecNumber>
    </recommendedName>
</protein>
<dbReference type="SMART" id="SM00226">
    <property type="entry name" value="LMWPc"/>
    <property type="match status" value="1"/>
</dbReference>
<sequence>MKILFVCMGNICRSPSAEGIFQNIIDGRGVADLFELDSAGTHGYHAGSPPDQRAQKAALARGIDLSRLRARSVEHSDFEIFDHILAMDHDNLSGLLSMSPKQYAHKVELFLNYAPEQPQREVPDPYYGGAQGFEHVLDLITLAGEGLLTASLERMRS</sequence>
<feature type="active site" description="Nucleophile" evidence="5">
    <location>
        <position position="13"/>
    </location>
</feature>
<evidence type="ECO:0000256" key="2">
    <source>
        <dbReference type="ARBA" id="ARBA00013064"/>
    </source>
</evidence>
<comment type="similarity">
    <text evidence="1">Belongs to the low molecular weight phosphotyrosine protein phosphatase family.</text>
</comment>
<dbReference type="InterPro" id="IPR050438">
    <property type="entry name" value="LMW_PTPase"/>
</dbReference>
<name>A0A5Q0BI09_9GAMM</name>
<evidence type="ECO:0000256" key="5">
    <source>
        <dbReference type="PIRSR" id="PIRSR617867-1"/>
    </source>
</evidence>
<dbReference type="AlphaFoldDB" id="A0A5Q0BI09"/>
<dbReference type="RefSeq" id="WP_153249180.1">
    <property type="nucleotide sequence ID" value="NZ_CP044205.1"/>
</dbReference>
<dbReference type="GO" id="GO:0004725">
    <property type="term" value="F:protein tyrosine phosphatase activity"/>
    <property type="evidence" value="ECO:0007669"/>
    <property type="project" value="UniProtKB-EC"/>
</dbReference>
<keyword evidence="8" id="KW-1185">Reference proteome</keyword>
<evidence type="ECO:0000256" key="1">
    <source>
        <dbReference type="ARBA" id="ARBA00011063"/>
    </source>
</evidence>
<dbReference type="SUPFAM" id="SSF52788">
    <property type="entry name" value="Phosphotyrosine protein phosphatases I"/>
    <property type="match status" value="1"/>
</dbReference>
<dbReference type="PANTHER" id="PTHR11717">
    <property type="entry name" value="LOW MOLECULAR WEIGHT PROTEIN TYROSINE PHOSPHATASE"/>
    <property type="match status" value="1"/>
</dbReference>
<dbReference type="InterPro" id="IPR017867">
    <property type="entry name" value="Tyr_phospatase_low_mol_wt"/>
</dbReference>
<dbReference type="PRINTS" id="PR00719">
    <property type="entry name" value="LMWPTPASE"/>
</dbReference>
<keyword evidence="4" id="KW-0904">Protein phosphatase</keyword>
<dbReference type="InterPro" id="IPR023485">
    <property type="entry name" value="Ptyr_pPase"/>
</dbReference>
<dbReference type="CDD" id="cd16343">
    <property type="entry name" value="LMWPTP"/>
    <property type="match status" value="1"/>
</dbReference>
<proteinExistence type="inferred from homology"/>
<dbReference type="InterPro" id="IPR036196">
    <property type="entry name" value="Ptyr_pPase_sf"/>
</dbReference>
<gene>
    <name evidence="7" type="ORF">F6R98_11695</name>
</gene>